<keyword evidence="1 4" id="KW-0663">Pyridoxal phosphate</keyword>
<dbReference type="EMBL" id="AP012338">
    <property type="protein sequence ID" value="BAM04223.1"/>
    <property type="molecule type" value="Genomic_DNA"/>
</dbReference>
<dbReference type="GO" id="GO:0008483">
    <property type="term" value="F:transaminase activity"/>
    <property type="evidence" value="ECO:0007669"/>
    <property type="project" value="UniProtKB-KW"/>
</dbReference>
<feature type="modified residue" description="N6-(pyridoxal phosphate)lysine" evidence="4">
    <location>
        <position position="186"/>
    </location>
</feature>
<keyword evidence="6" id="KW-0808">Transferase</keyword>
<dbReference type="SUPFAM" id="SSF53383">
    <property type="entry name" value="PLP-dependent transferases"/>
    <property type="match status" value="1"/>
</dbReference>
<dbReference type="RefSeq" id="WP_014437441.1">
    <property type="nucleotide sequence ID" value="NC_017080.1"/>
</dbReference>
<evidence type="ECO:0000256" key="5">
    <source>
        <dbReference type="RuleBase" id="RU004508"/>
    </source>
</evidence>
<dbReference type="Pfam" id="PF01041">
    <property type="entry name" value="DegT_DnrJ_EryC1"/>
    <property type="match status" value="1"/>
</dbReference>
<evidence type="ECO:0000313" key="7">
    <source>
        <dbReference type="Proteomes" id="UP000007881"/>
    </source>
</evidence>
<dbReference type="PIRSF" id="PIRSF000390">
    <property type="entry name" value="PLP_StrS"/>
    <property type="match status" value="1"/>
</dbReference>
<evidence type="ECO:0000256" key="1">
    <source>
        <dbReference type="ARBA" id="ARBA00022898"/>
    </source>
</evidence>
<gene>
    <name evidence="6" type="ordered locus">PSMK_20640</name>
</gene>
<dbReference type="Gene3D" id="3.90.1150.10">
    <property type="entry name" value="Aspartate Aminotransferase, domain 1"/>
    <property type="match status" value="1"/>
</dbReference>
<dbReference type="Gene3D" id="3.40.640.10">
    <property type="entry name" value="Type I PLP-dependent aspartate aminotransferase-like (Major domain)"/>
    <property type="match status" value="1"/>
</dbReference>
<dbReference type="InterPro" id="IPR015424">
    <property type="entry name" value="PyrdxlP-dep_Trfase"/>
</dbReference>
<evidence type="ECO:0000256" key="3">
    <source>
        <dbReference type="PIRSR" id="PIRSR000390-1"/>
    </source>
</evidence>
<dbReference type="GO" id="GO:0030170">
    <property type="term" value="F:pyridoxal phosphate binding"/>
    <property type="evidence" value="ECO:0007669"/>
    <property type="project" value="TreeGrafter"/>
</dbReference>
<comment type="similarity">
    <text evidence="2 5">Belongs to the DegT/DnrJ/EryC1 family.</text>
</comment>
<accession>I0IG35</accession>
<evidence type="ECO:0000313" key="6">
    <source>
        <dbReference type="EMBL" id="BAM04223.1"/>
    </source>
</evidence>
<feature type="active site" description="Proton acceptor" evidence="3">
    <location>
        <position position="186"/>
    </location>
</feature>
<dbReference type="HOGENOM" id="CLU_033332_6_2_0"/>
<dbReference type="AlphaFoldDB" id="I0IG35"/>
<proteinExistence type="inferred from homology"/>
<dbReference type="GO" id="GO:0000271">
    <property type="term" value="P:polysaccharide biosynthetic process"/>
    <property type="evidence" value="ECO:0007669"/>
    <property type="project" value="TreeGrafter"/>
</dbReference>
<dbReference type="eggNOG" id="COG0399">
    <property type="taxonomic scope" value="Bacteria"/>
</dbReference>
<dbReference type="CDD" id="cd00616">
    <property type="entry name" value="AHBA_syn"/>
    <property type="match status" value="1"/>
</dbReference>
<keyword evidence="7" id="KW-1185">Reference proteome</keyword>
<sequence length="370" mass="40410">MSVPILDLSEQHKQLMPQLREAFVDVIESGRLVLGHYVERFERELAQSLGVKHAVGVSSGTDGLALAFMALNLGPGDEVIVSPFSYLHTAEAITRVGATPVFCDINPRTFNLDPEALEGAITPRTQAIVAVHLYGLPCPMRRINELAERHGLKVVEDADMAIGASYHGAPAGSLGDLGVISFYPTKSLAAAGDAGAVVTDDDAVAERLRNLRVHGLKPGYIVDEVGGAFRMDPLQAAFLSVKLPLLPELVDKRRGLAKRYKKLLESMPVTTPDSAEDIRHAYNLYTLRVRGGGREPLRHHLDAKEIGNRVYYPRPLHLQPVYAHLGYEKGSLPAAERAADEVLSIPMYSDMSLEQQDEVVGAVRDYFMGD</sequence>
<dbReference type="PANTHER" id="PTHR30244:SF36">
    <property type="entry name" value="3-OXO-GLUCOSE-6-PHOSPHATE:GLUTAMATE AMINOTRANSFERASE"/>
    <property type="match status" value="1"/>
</dbReference>
<dbReference type="EC" id="2.6.1.-" evidence="6"/>
<organism evidence="6 7">
    <name type="scientific">Phycisphaera mikurensis (strain NBRC 102666 / KCTC 22515 / FYK2301M01)</name>
    <dbReference type="NCBI Taxonomy" id="1142394"/>
    <lineage>
        <taxon>Bacteria</taxon>
        <taxon>Pseudomonadati</taxon>
        <taxon>Planctomycetota</taxon>
        <taxon>Phycisphaerae</taxon>
        <taxon>Phycisphaerales</taxon>
        <taxon>Phycisphaeraceae</taxon>
        <taxon>Phycisphaera</taxon>
    </lineage>
</organism>
<protein>
    <submittedName>
        <fullName evidence="6">Putative aminotransferase</fullName>
        <ecNumber evidence="6">2.6.1.-</ecNumber>
    </submittedName>
</protein>
<dbReference type="InterPro" id="IPR000653">
    <property type="entry name" value="DegT/StrS_aminotransferase"/>
</dbReference>
<evidence type="ECO:0000256" key="2">
    <source>
        <dbReference type="ARBA" id="ARBA00037999"/>
    </source>
</evidence>
<dbReference type="STRING" id="1142394.PSMK_20640"/>
<keyword evidence="6" id="KW-0032">Aminotransferase</keyword>
<dbReference type="InterPro" id="IPR015421">
    <property type="entry name" value="PyrdxlP-dep_Trfase_major"/>
</dbReference>
<dbReference type="InterPro" id="IPR015422">
    <property type="entry name" value="PyrdxlP-dep_Trfase_small"/>
</dbReference>
<dbReference type="Proteomes" id="UP000007881">
    <property type="component" value="Chromosome"/>
</dbReference>
<dbReference type="PANTHER" id="PTHR30244">
    <property type="entry name" value="TRANSAMINASE"/>
    <property type="match status" value="1"/>
</dbReference>
<evidence type="ECO:0000256" key="4">
    <source>
        <dbReference type="PIRSR" id="PIRSR000390-2"/>
    </source>
</evidence>
<reference evidence="6 7" key="1">
    <citation type="submission" date="2012-02" db="EMBL/GenBank/DDBJ databases">
        <title>Complete genome sequence of Phycisphaera mikurensis NBRC 102666.</title>
        <authorList>
            <person name="Ankai A."/>
            <person name="Hosoyama A."/>
            <person name="Terui Y."/>
            <person name="Sekine M."/>
            <person name="Fukai R."/>
            <person name="Kato Y."/>
            <person name="Nakamura S."/>
            <person name="Yamada-Narita S."/>
            <person name="Kawakoshi A."/>
            <person name="Fukunaga Y."/>
            <person name="Yamazaki S."/>
            <person name="Fujita N."/>
        </authorList>
    </citation>
    <scope>NUCLEOTIDE SEQUENCE [LARGE SCALE GENOMIC DNA]</scope>
    <source>
        <strain evidence="7">NBRC 102666 / KCTC 22515 / FYK2301M01</strain>
    </source>
</reference>
<dbReference type="KEGG" id="phm:PSMK_20640"/>
<name>I0IG35_PHYMF</name>